<dbReference type="EMBL" id="PHIG01000002">
    <property type="protein sequence ID" value="PJK31734.1"/>
    <property type="molecule type" value="Genomic_DNA"/>
</dbReference>
<dbReference type="Pfam" id="PF03372">
    <property type="entry name" value="Exo_endo_phos"/>
    <property type="match status" value="1"/>
</dbReference>
<keyword evidence="3" id="KW-0540">Nuclease</keyword>
<dbReference type="GO" id="GO:0004527">
    <property type="term" value="F:exonuclease activity"/>
    <property type="evidence" value="ECO:0007669"/>
    <property type="project" value="UniProtKB-KW"/>
</dbReference>
<dbReference type="Proteomes" id="UP000229498">
    <property type="component" value="Unassembled WGS sequence"/>
</dbReference>
<feature type="region of interest" description="Disordered" evidence="1">
    <location>
        <begin position="305"/>
        <end position="325"/>
    </location>
</feature>
<evidence type="ECO:0000313" key="4">
    <source>
        <dbReference type="Proteomes" id="UP000229498"/>
    </source>
</evidence>
<protein>
    <submittedName>
        <fullName evidence="3">Endonuclease/exonuclease/phosphatase family protein</fullName>
    </submittedName>
</protein>
<gene>
    <name evidence="3" type="ORF">CVT23_00120</name>
</gene>
<dbReference type="OrthoDB" id="1398885at2"/>
<dbReference type="RefSeq" id="WP_109795060.1">
    <property type="nucleotide sequence ID" value="NZ_PHIG01000002.1"/>
</dbReference>
<dbReference type="AlphaFoldDB" id="A0A2M9G7P8"/>
<accession>A0A2M9G7P8</accession>
<dbReference type="SUPFAM" id="SSF56219">
    <property type="entry name" value="DNase I-like"/>
    <property type="match status" value="1"/>
</dbReference>
<keyword evidence="4" id="KW-1185">Reference proteome</keyword>
<sequence length="338" mass="37746">MSHGGWWCEPWPGAAQWPPVPGNGCHRVRSEMRVATYNLQNLRLRRREGRLLLDGAVDHDDRDRSRRVDLDIADRKETARVIKSAQAEVVALQEVFDLAALDFFHDAFLLEAGPPVYPFRYYHAGNDGHGRNIAALCRHQPRAVISHADLTGTDLGVAGSPEALPDGRLFRRDCLELDFDAVALFVCHFKAPYPDPEKAHAVRETEARAVRHIIETRFTAPENERWIVLGDFNEPAFEPEFSRSALHPLGKGFSVDLMDRMTPGMDWTYEMPGTHLHTRPDRILVSPRLAAEYPDVRPEIVRTGMGSSVAGGASDGSAPQHRGHASDHALVYAEFPGL</sequence>
<comment type="caution">
    <text evidence="3">The sequence shown here is derived from an EMBL/GenBank/DDBJ whole genome shotgun (WGS) entry which is preliminary data.</text>
</comment>
<proteinExistence type="predicted"/>
<dbReference type="InterPro" id="IPR036691">
    <property type="entry name" value="Endo/exonu/phosph_ase_sf"/>
</dbReference>
<keyword evidence="3" id="KW-0269">Exonuclease</keyword>
<dbReference type="GO" id="GO:0004519">
    <property type="term" value="F:endonuclease activity"/>
    <property type="evidence" value="ECO:0007669"/>
    <property type="project" value="UniProtKB-KW"/>
</dbReference>
<keyword evidence="3" id="KW-0378">Hydrolase</keyword>
<feature type="compositionally biased region" description="Low complexity" evidence="1">
    <location>
        <begin position="306"/>
        <end position="318"/>
    </location>
</feature>
<name>A0A2M9G7P8_9PROT</name>
<organism evidence="3 4">
    <name type="scientific">Minwuia thermotolerans</name>
    <dbReference type="NCBI Taxonomy" id="2056226"/>
    <lineage>
        <taxon>Bacteria</taxon>
        <taxon>Pseudomonadati</taxon>
        <taxon>Pseudomonadota</taxon>
        <taxon>Alphaproteobacteria</taxon>
        <taxon>Minwuiales</taxon>
        <taxon>Minwuiaceae</taxon>
        <taxon>Minwuia</taxon>
    </lineage>
</organism>
<evidence type="ECO:0000256" key="1">
    <source>
        <dbReference type="SAM" id="MobiDB-lite"/>
    </source>
</evidence>
<dbReference type="InterPro" id="IPR005135">
    <property type="entry name" value="Endo/exonuclease/phosphatase"/>
</dbReference>
<evidence type="ECO:0000313" key="3">
    <source>
        <dbReference type="EMBL" id="PJK31734.1"/>
    </source>
</evidence>
<evidence type="ECO:0000259" key="2">
    <source>
        <dbReference type="Pfam" id="PF03372"/>
    </source>
</evidence>
<keyword evidence="3" id="KW-0255">Endonuclease</keyword>
<feature type="domain" description="Endonuclease/exonuclease/phosphatase" evidence="2">
    <location>
        <begin position="36"/>
        <end position="328"/>
    </location>
</feature>
<dbReference type="Gene3D" id="3.60.10.10">
    <property type="entry name" value="Endonuclease/exonuclease/phosphatase"/>
    <property type="match status" value="1"/>
</dbReference>
<reference evidence="3 4" key="1">
    <citation type="submission" date="2017-11" db="EMBL/GenBank/DDBJ databases">
        <title>Draft genome sequence of Rhizobiales bacterium SY3-13.</title>
        <authorList>
            <person name="Sun C."/>
        </authorList>
    </citation>
    <scope>NUCLEOTIDE SEQUENCE [LARGE SCALE GENOMIC DNA]</scope>
    <source>
        <strain evidence="3 4">SY3-13</strain>
    </source>
</reference>